<evidence type="ECO:0000313" key="2">
    <source>
        <dbReference type="Proteomes" id="UP000662888"/>
    </source>
</evidence>
<protein>
    <submittedName>
        <fullName evidence="1">Uncharacterized protein</fullName>
    </submittedName>
</protein>
<sequence length="104" mass="12165">MNTIPLLSWLYDIELCDIGVRFKLLQFLTLHILEFENIESVEEIGHASLGSLGAYNFKNRLFARSFLIQTQHGWFVRKILVTPKVPNYFVVWLKEHGFAVLNKK</sequence>
<dbReference type="RefSeq" id="WP_206090489.1">
    <property type="nucleotide sequence ID" value="NZ_CP065053.1"/>
</dbReference>
<name>A0AA48WF45_9BURK</name>
<evidence type="ECO:0000313" key="1">
    <source>
        <dbReference type="EMBL" id="QPI50826.1"/>
    </source>
</evidence>
<proteinExistence type="predicted"/>
<accession>A0AA48WF45</accession>
<keyword evidence="2" id="KW-1185">Reference proteome</keyword>
<reference evidence="1 2" key="1">
    <citation type="submission" date="2020-11" db="EMBL/GenBank/DDBJ databases">
        <authorList>
            <person name="Sun Q."/>
        </authorList>
    </citation>
    <scope>NUCLEOTIDE SEQUENCE [LARGE SCALE GENOMIC DNA]</scope>
    <source>
        <strain evidence="1 2">P8398</strain>
    </source>
</reference>
<dbReference type="EMBL" id="CP065053">
    <property type="protein sequence ID" value="QPI50826.1"/>
    <property type="molecule type" value="Genomic_DNA"/>
</dbReference>
<organism evidence="1 2">
    <name type="scientific">Massilia antarctica</name>
    <dbReference type="NCBI Taxonomy" id="2765360"/>
    <lineage>
        <taxon>Bacteria</taxon>
        <taxon>Pseudomonadati</taxon>
        <taxon>Pseudomonadota</taxon>
        <taxon>Betaproteobacteria</taxon>
        <taxon>Burkholderiales</taxon>
        <taxon>Oxalobacteraceae</taxon>
        <taxon>Telluria group</taxon>
        <taxon>Massilia</taxon>
    </lineage>
</organism>
<gene>
    <name evidence="1" type="ORF">IV454_04460</name>
</gene>
<dbReference type="Proteomes" id="UP000662888">
    <property type="component" value="Chromosome"/>
</dbReference>